<proteinExistence type="predicted"/>
<comment type="caution">
    <text evidence="1">The sequence shown here is derived from an EMBL/GenBank/DDBJ whole genome shotgun (WGS) entry which is preliminary data.</text>
</comment>
<evidence type="ECO:0000313" key="2">
    <source>
        <dbReference type="Proteomes" id="UP000189670"/>
    </source>
</evidence>
<name>A0A1V1PE40_9BACT</name>
<accession>A0A1V1PE40</accession>
<organism evidence="1 2">
    <name type="scientific">Candidatus Magnetoglobus multicellularis str. Araruama</name>
    <dbReference type="NCBI Taxonomy" id="890399"/>
    <lineage>
        <taxon>Bacteria</taxon>
        <taxon>Pseudomonadati</taxon>
        <taxon>Thermodesulfobacteriota</taxon>
        <taxon>Desulfobacteria</taxon>
        <taxon>Desulfobacterales</taxon>
        <taxon>Desulfobacteraceae</taxon>
        <taxon>Candidatus Magnetoglobus</taxon>
    </lineage>
</organism>
<dbReference type="AlphaFoldDB" id="A0A1V1PE40"/>
<protein>
    <submittedName>
        <fullName evidence="1">Uncharacterized protein</fullName>
    </submittedName>
</protein>
<sequence>MNKQQRTLVSTKTEDLKTRIDHYESSVESLKKQILVGVKLQGDGLKLIKNNESTQDISELYKNGIVLIEKGVYIEQVAREKLALLYERKPK</sequence>
<reference evidence="2" key="1">
    <citation type="submission" date="2012-11" db="EMBL/GenBank/DDBJ databases">
        <authorList>
            <person name="Lucero-Rivera Y.E."/>
            <person name="Tovar-Ramirez D."/>
        </authorList>
    </citation>
    <scope>NUCLEOTIDE SEQUENCE [LARGE SCALE GENOMIC DNA]</scope>
    <source>
        <strain evidence="2">Araruama</strain>
    </source>
</reference>
<dbReference type="Proteomes" id="UP000189670">
    <property type="component" value="Unassembled WGS sequence"/>
</dbReference>
<evidence type="ECO:0000313" key="1">
    <source>
        <dbReference type="EMBL" id="ETR72935.1"/>
    </source>
</evidence>
<dbReference type="EMBL" id="ATBP01000099">
    <property type="protein sequence ID" value="ETR72935.1"/>
    <property type="molecule type" value="Genomic_DNA"/>
</dbReference>
<gene>
    <name evidence="1" type="ORF">OMM_07245</name>
</gene>